<dbReference type="Pfam" id="PF09972">
    <property type="entry name" value="DUF2207"/>
    <property type="match status" value="1"/>
</dbReference>
<name>A0ABX6YJF9_9MICO</name>
<feature type="region of interest" description="Disordered" evidence="1">
    <location>
        <begin position="587"/>
        <end position="611"/>
    </location>
</feature>
<evidence type="ECO:0000259" key="4">
    <source>
        <dbReference type="Pfam" id="PF09972"/>
    </source>
</evidence>
<dbReference type="RefSeq" id="WP_166985239.1">
    <property type="nucleotide sequence ID" value="NZ_CP061169.1"/>
</dbReference>
<organism evidence="6 7">
    <name type="scientific">Paramicrobacterium chengjingii</name>
    <dbReference type="NCBI Taxonomy" id="2769067"/>
    <lineage>
        <taxon>Bacteria</taxon>
        <taxon>Bacillati</taxon>
        <taxon>Actinomycetota</taxon>
        <taxon>Actinomycetes</taxon>
        <taxon>Micrococcales</taxon>
        <taxon>Microbacteriaceae</taxon>
        <taxon>Paramicrobacterium</taxon>
    </lineage>
</organism>
<dbReference type="Pfam" id="PF20990">
    <property type="entry name" value="DUF2207_C"/>
    <property type="match status" value="1"/>
</dbReference>
<sequence length="611" mass="64802">MERIARIIIVAGAASVGAMLTGPAAVAAGATTAPAFAAIGPVAGDVDDFDFRSLDVDYTIGRDDDGGSMLEVVEEFTADFPDFDQNHGMRRSIPDTYNGQPLEPELVSITDADGNEFPAETDSEDGTFQMTARSDNYLHGTQTFVFTYTLRHVTWSFDDTDADEFYWDVNGVDWVQPFGSVAATLHVPADLVDALTDEQSCYKGAQGATEQCTISATTDADGAAIVTASAYDLSPYETMSISVGFEQGTFTPYDTSFFARPWGWLQLLATIAAIALIIPAIVTRVRTLKDAPGRPTIIAEYEPPQGIDALQAAVFLGKKAKAIPAEVLEQAVTGSIRILEGKRKLFGGTRLQAQLLDPSRADADGRMLLYGLFGGAPAGAIFEFGSTDRRFSKVAQDTLTWAKDVLKRRGVRRTDLSKAGKGTLLVSFLVMLVSIGFGAASLVLHVDPGLPIALLLASIAAFVVCLLLVAYTPLSSAGAELRDHLKGLEEFIRWAEADRIRMLQSPSGAERRSFDPTDARQVLHLYEKLLPFAVIFGQEKQWADQLVVLYQYTGSTTPEWYYGTGGFNASAFSSGISTLSTSAVASSSSTGGSSGGGSAGGGGGGGGGGGV</sequence>
<evidence type="ECO:0000256" key="1">
    <source>
        <dbReference type="SAM" id="MobiDB-lite"/>
    </source>
</evidence>
<keyword evidence="3" id="KW-0732">Signal</keyword>
<proteinExistence type="predicted"/>
<evidence type="ECO:0000259" key="5">
    <source>
        <dbReference type="Pfam" id="PF20990"/>
    </source>
</evidence>
<evidence type="ECO:0000256" key="2">
    <source>
        <dbReference type="SAM" id="Phobius"/>
    </source>
</evidence>
<dbReference type="EMBL" id="CP061169">
    <property type="protein sequence ID" value="QPZ38892.1"/>
    <property type="molecule type" value="Genomic_DNA"/>
</dbReference>
<keyword evidence="7" id="KW-1185">Reference proteome</keyword>
<feature type="signal peptide" evidence="3">
    <location>
        <begin position="1"/>
        <end position="27"/>
    </location>
</feature>
<evidence type="ECO:0000313" key="7">
    <source>
        <dbReference type="Proteomes" id="UP000662814"/>
    </source>
</evidence>
<keyword evidence="2" id="KW-0472">Membrane</keyword>
<dbReference type="InterPro" id="IPR018702">
    <property type="entry name" value="DUF2207"/>
</dbReference>
<feature type="transmembrane region" description="Helical" evidence="2">
    <location>
        <begin position="450"/>
        <end position="472"/>
    </location>
</feature>
<evidence type="ECO:0000313" key="6">
    <source>
        <dbReference type="EMBL" id="QPZ38892.1"/>
    </source>
</evidence>
<keyword evidence="2" id="KW-0812">Transmembrane</keyword>
<keyword evidence="2" id="KW-1133">Transmembrane helix</keyword>
<feature type="chain" id="PRO_5045304554" evidence="3">
    <location>
        <begin position="28"/>
        <end position="611"/>
    </location>
</feature>
<feature type="transmembrane region" description="Helical" evidence="2">
    <location>
        <begin position="422"/>
        <end position="444"/>
    </location>
</feature>
<feature type="compositionally biased region" description="Gly residues" evidence="1">
    <location>
        <begin position="592"/>
        <end position="611"/>
    </location>
</feature>
<gene>
    <name evidence="6" type="ORF">HCR76_01955</name>
</gene>
<feature type="domain" description="DUF2207" evidence="4">
    <location>
        <begin position="53"/>
        <end position="242"/>
    </location>
</feature>
<accession>A0ABX6YJF9</accession>
<evidence type="ECO:0000256" key="3">
    <source>
        <dbReference type="SAM" id="SignalP"/>
    </source>
</evidence>
<dbReference type="InterPro" id="IPR048389">
    <property type="entry name" value="YciQ-like_C"/>
</dbReference>
<feature type="domain" description="Predicted membrane protein YciQ-like C-terminal" evidence="5">
    <location>
        <begin position="300"/>
        <end position="546"/>
    </location>
</feature>
<feature type="transmembrane region" description="Helical" evidence="2">
    <location>
        <begin position="262"/>
        <end position="282"/>
    </location>
</feature>
<protein>
    <submittedName>
        <fullName evidence="6">DUF2207 domain-containing protein</fullName>
    </submittedName>
</protein>
<reference evidence="6 7" key="1">
    <citation type="submission" date="2020-12" db="EMBL/GenBank/DDBJ databases">
        <title>Microbacterium sp. HY060.</title>
        <authorList>
            <person name="Zhou J."/>
        </authorList>
    </citation>
    <scope>NUCLEOTIDE SEQUENCE [LARGE SCALE GENOMIC DNA]</scope>
    <source>
        <strain evidence="6 7">HY60</strain>
    </source>
</reference>
<dbReference type="Proteomes" id="UP000662814">
    <property type="component" value="Chromosome"/>
</dbReference>